<feature type="transmembrane region" description="Helical" evidence="2">
    <location>
        <begin position="72"/>
        <end position="90"/>
    </location>
</feature>
<dbReference type="Proteomes" id="UP000565724">
    <property type="component" value="Unassembled WGS sequence"/>
</dbReference>
<dbReference type="AlphaFoldDB" id="A0A7Y6A1Q7"/>
<reference evidence="3 4" key="1">
    <citation type="submission" date="2020-05" db="EMBL/GenBank/DDBJ databases">
        <title>Genome Sequencing of Type Strains.</title>
        <authorList>
            <person name="Lemaire J.F."/>
            <person name="Inderbitzin P."/>
            <person name="Gregorio O.A."/>
            <person name="Collins S.B."/>
            <person name="Wespe N."/>
            <person name="Knight-Connoni V."/>
        </authorList>
    </citation>
    <scope>NUCLEOTIDE SEQUENCE [LARGE SCALE GENOMIC DNA]</scope>
    <source>
        <strain evidence="3 4">ATCC 25174</strain>
    </source>
</reference>
<gene>
    <name evidence="3" type="ORF">HP550_07320</name>
</gene>
<comment type="caution">
    <text evidence="3">The sequence shown here is derived from an EMBL/GenBank/DDBJ whole genome shotgun (WGS) entry which is preliminary data.</text>
</comment>
<evidence type="ECO:0000256" key="2">
    <source>
        <dbReference type="SAM" id="Phobius"/>
    </source>
</evidence>
<accession>A0A7Y6A1Q7</accession>
<proteinExistence type="predicted"/>
<keyword evidence="4" id="KW-1185">Reference proteome</keyword>
<keyword evidence="2" id="KW-1133">Transmembrane helix</keyword>
<dbReference type="InterPro" id="IPR025443">
    <property type="entry name" value="DUF4307"/>
</dbReference>
<evidence type="ECO:0000256" key="1">
    <source>
        <dbReference type="SAM" id="MobiDB-lite"/>
    </source>
</evidence>
<keyword evidence="2" id="KW-0472">Membrane</keyword>
<evidence type="ECO:0000313" key="4">
    <source>
        <dbReference type="Proteomes" id="UP000565724"/>
    </source>
</evidence>
<dbReference type="EMBL" id="JABMCI010000059">
    <property type="protein sequence ID" value="NUU17057.1"/>
    <property type="molecule type" value="Genomic_DNA"/>
</dbReference>
<dbReference type="Pfam" id="PF14155">
    <property type="entry name" value="DUF4307"/>
    <property type="match status" value="1"/>
</dbReference>
<sequence>MARRDRGVAVRSARAGGGTRDNDRLPGAVVAPPSVRPRACTRSPVTESPATRPPAGRYGPEPTERSVRRGRAGLVAAGVVGVALVVWIGLNLAGQPVSWKDVGFHVEDSRTIEVTFEVTKPKESTVTCTVTALSESYAQVGVRIVEVGPADSATRRVTATVQTTELAVSGTVEPCELVEEPSAP</sequence>
<name>A0A7Y6A1Q7_9CELL</name>
<protein>
    <submittedName>
        <fullName evidence="3">DUF4307 domain-containing protein</fullName>
    </submittedName>
</protein>
<organism evidence="3 4">
    <name type="scientific">Cellulomonas humilata</name>
    <dbReference type="NCBI Taxonomy" id="144055"/>
    <lineage>
        <taxon>Bacteria</taxon>
        <taxon>Bacillati</taxon>
        <taxon>Actinomycetota</taxon>
        <taxon>Actinomycetes</taxon>
        <taxon>Micrococcales</taxon>
        <taxon>Cellulomonadaceae</taxon>
        <taxon>Cellulomonas</taxon>
    </lineage>
</organism>
<keyword evidence="2" id="KW-0812">Transmembrane</keyword>
<evidence type="ECO:0000313" key="3">
    <source>
        <dbReference type="EMBL" id="NUU17057.1"/>
    </source>
</evidence>
<feature type="region of interest" description="Disordered" evidence="1">
    <location>
        <begin position="1"/>
        <end position="67"/>
    </location>
</feature>